<proteinExistence type="predicted"/>
<dbReference type="AlphaFoldDB" id="A0AAN8T0F7"/>
<keyword evidence="2" id="KW-1185">Reference proteome</keyword>
<name>A0AAN8T0F7_SOLBU</name>
<protein>
    <submittedName>
        <fullName evidence="1">Uncharacterized protein</fullName>
    </submittedName>
</protein>
<organism evidence="1 2">
    <name type="scientific">Solanum bulbocastanum</name>
    <name type="common">Wild potato</name>
    <dbReference type="NCBI Taxonomy" id="147425"/>
    <lineage>
        <taxon>Eukaryota</taxon>
        <taxon>Viridiplantae</taxon>
        <taxon>Streptophyta</taxon>
        <taxon>Embryophyta</taxon>
        <taxon>Tracheophyta</taxon>
        <taxon>Spermatophyta</taxon>
        <taxon>Magnoliopsida</taxon>
        <taxon>eudicotyledons</taxon>
        <taxon>Gunneridae</taxon>
        <taxon>Pentapetalae</taxon>
        <taxon>asterids</taxon>
        <taxon>lamiids</taxon>
        <taxon>Solanales</taxon>
        <taxon>Solanaceae</taxon>
        <taxon>Solanoideae</taxon>
        <taxon>Solaneae</taxon>
        <taxon>Solanum</taxon>
    </lineage>
</organism>
<evidence type="ECO:0000313" key="2">
    <source>
        <dbReference type="Proteomes" id="UP001371456"/>
    </source>
</evidence>
<comment type="caution">
    <text evidence="1">The sequence shown here is derived from an EMBL/GenBank/DDBJ whole genome shotgun (WGS) entry which is preliminary data.</text>
</comment>
<dbReference type="EMBL" id="JBANQN010000010">
    <property type="protein sequence ID" value="KAK6777394.1"/>
    <property type="molecule type" value="Genomic_DNA"/>
</dbReference>
<reference evidence="1 2" key="1">
    <citation type="submission" date="2024-02" db="EMBL/GenBank/DDBJ databases">
        <title>de novo genome assembly of Solanum bulbocastanum strain 11H21.</title>
        <authorList>
            <person name="Hosaka A.J."/>
        </authorList>
    </citation>
    <scope>NUCLEOTIDE SEQUENCE [LARGE SCALE GENOMIC DNA]</scope>
    <source>
        <tissue evidence="1">Young leaves</tissue>
    </source>
</reference>
<evidence type="ECO:0000313" key="1">
    <source>
        <dbReference type="EMBL" id="KAK6777394.1"/>
    </source>
</evidence>
<accession>A0AAN8T0F7</accession>
<dbReference type="Proteomes" id="UP001371456">
    <property type="component" value="Unassembled WGS sequence"/>
</dbReference>
<sequence>MKNLPYSLSIGVDTFGEVGATLSSSSDVGAPTNKDHKIQFVEQLVLDLHNPNLRESTSLELSKVYSSHLEAYLYVSYTFKSFYYLS</sequence>
<gene>
    <name evidence="1" type="ORF">RDI58_024111</name>
</gene>